<comment type="caution">
    <text evidence="1">The sequence shown here is derived from an EMBL/GenBank/DDBJ whole genome shotgun (WGS) entry which is preliminary data.</text>
</comment>
<accession>A0AC61L3R5</accession>
<dbReference type="EMBL" id="PQXF01000008">
    <property type="protein sequence ID" value="PXF61041.1"/>
    <property type="molecule type" value="Genomic_DNA"/>
</dbReference>
<evidence type="ECO:0000313" key="1">
    <source>
        <dbReference type="EMBL" id="PXF61041.1"/>
    </source>
</evidence>
<sequence>MAMDRVELAKFLYTELRKEILEAQKIRTQLIGFKITFVSVGSGLIVANLQSVPIEILVVPALAAVFFDLLINGYSFSIKRIGVYIRCYLEPILNKGVVWPKSIPLWEDFMIQPIFKQRLSAIGNLGITILSVMIATFGLISTLPSIRSVSLLFIMALLTSYDVITFYKIPRIEKAPSGQN</sequence>
<name>A0AC61L3R5_9EURY</name>
<protein>
    <submittedName>
        <fullName evidence="1">Uncharacterized protein</fullName>
    </submittedName>
</protein>
<gene>
    <name evidence="1" type="ORF">C4B59_05640</name>
</gene>
<evidence type="ECO:0000313" key="2">
    <source>
        <dbReference type="Proteomes" id="UP000248329"/>
    </source>
</evidence>
<reference evidence="1" key="1">
    <citation type="submission" date="2018-01" db="EMBL/GenBank/DDBJ databases">
        <authorList>
            <person name="Krukenberg V."/>
        </authorList>
    </citation>
    <scope>NUCLEOTIDE SEQUENCE</scope>
    <source>
        <strain evidence="1">E20ANME2</strain>
    </source>
</reference>
<organism evidence="1 2">
    <name type="scientific">Candidatus Methanogaster sp</name>
    <dbReference type="NCBI Taxonomy" id="3386292"/>
    <lineage>
        <taxon>Archaea</taxon>
        <taxon>Methanobacteriati</taxon>
        <taxon>Methanobacteriota</taxon>
        <taxon>Stenosarchaea group</taxon>
        <taxon>Methanomicrobia</taxon>
        <taxon>Methanosarcinales</taxon>
        <taxon>ANME-2 cluster</taxon>
        <taxon>Candidatus Methanogasteraceae</taxon>
        <taxon>Candidatus Methanogaster</taxon>
    </lineage>
</organism>
<dbReference type="Proteomes" id="UP000248329">
    <property type="component" value="Unassembled WGS sequence"/>
</dbReference>
<proteinExistence type="predicted"/>